<reference evidence="3" key="1">
    <citation type="submission" date="2021-11" db="EMBL/GenBank/DDBJ databases">
        <title>Cultivation dependent microbiological survey of springs from the worlds oldest radium mine currently devoted to the extraction of radon-saturated water.</title>
        <authorList>
            <person name="Kapinusova G."/>
            <person name="Smrhova T."/>
            <person name="Strejcek M."/>
            <person name="Suman J."/>
            <person name="Jani K."/>
            <person name="Pajer P."/>
            <person name="Uhlik O."/>
        </authorList>
    </citation>
    <scope>NUCLEOTIDE SEQUENCE [LARGE SCALE GENOMIC DNA]</scope>
    <source>
        <strain evidence="3">J379</strain>
    </source>
</reference>
<evidence type="ECO:0000313" key="2">
    <source>
        <dbReference type="EMBL" id="UUY01806.1"/>
    </source>
</evidence>
<keyword evidence="1" id="KW-0812">Transmembrane</keyword>
<organism evidence="2 3">
    <name type="scientific">Svornostia abyssi</name>
    <dbReference type="NCBI Taxonomy" id="2898438"/>
    <lineage>
        <taxon>Bacteria</taxon>
        <taxon>Bacillati</taxon>
        <taxon>Actinomycetota</taxon>
        <taxon>Thermoleophilia</taxon>
        <taxon>Solirubrobacterales</taxon>
        <taxon>Baekduiaceae</taxon>
        <taxon>Svornostia</taxon>
    </lineage>
</organism>
<gene>
    <name evidence="2" type="ORF">LRS13_13840</name>
</gene>
<dbReference type="RefSeq" id="WP_353862354.1">
    <property type="nucleotide sequence ID" value="NZ_CP088295.1"/>
</dbReference>
<evidence type="ECO:0000256" key="1">
    <source>
        <dbReference type="SAM" id="Phobius"/>
    </source>
</evidence>
<dbReference type="Proteomes" id="UP001058860">
    <property type="component" value="Chromosome"/>
</dbReference>
<keyword evidence="3" id="KW-1185">Reference proteome</keyword>
<evidence type="ECO:0000313" key="3">
    <source>
        <dbReference type="Proteomes" id="UP001058860"/>
    </source>
</evidence>
<keyword evidence="1" id="KW-0472">Membrane</keyword>
<accession>A0ABY5PB41</accession>
<keyword evidence="1" id="KW-1133">Transmembrane helix</keyword>
<proteinExistence type="predicted"/>
<sequence>MSSDTVIASILTAAMVAVWGPKILLAYVALFGFLLIACGLARGAEWLREGVRRPPAPTRRIDDDRDAAVRDLIALRRQAVHEMVELSREDFIEGTAREVGRR</sequence>
<protein>
    <submittedName>
        <fullName evidence="2">Uncharacterized protein</fullName>
    </submittedName>
</protein>
<dbReference type="EMBL" id="CP088295">
    <property type="protein sequence ID" value="UUY01806.1"/>
    <property type="molecule type" value="Genomic_DNA"/>
</dbReference>
<feature type="transmembrane region" description="Helical" evidence="1">
    <location>
        <begin position="24"/>
        <end position="44"/>
    </location>
</feature>
<name>A0ABY5PB41_9ACTN</name>